<dbReference type="PROSITE" id="PS50026">
    <property type="entry name" value="EGF_3"/>
    <property type="match status" value="3"/>
</dbReference>
<dbReference type="PROSITE" id="PS00615">
    <property type="entry name" value="C_TYPE_LECTIN_1"/>
    <property type="match status" value="1"/>
</dbReference>
<protein>
    <submittedName>
        <fullName evidence="14">Uncharacterized protein</fullName>
    </submittedName>
</protein>
<evidence type="ECO:0000256" key="9">
    <source>
        <dbReference type="PROSITE-ProRule" id="PRU00076"/>
    </source>
</evidence>
<dbReference type="InterPro" id="IPR018097">
    <property type="entry name" value="EGF_Ca-bd_CS"/>
</dbReference>
<dbReference type="Pfam" id="PF00059">
    <property type="entry name" value="Lectin_C"/>
    <property type="match status" value="1"/>
</dbReference>
<dbReference type="InterPro" id="IPR000742">
    <property type="entry name" value="EGF"/>
</dbReference>
<comment type="caution">
    <text evidence="9">Lacks conserved residue(s) required for the propagation of feature annotation.</text>
</comment>
<dbReference type="CDD" id="cd00104">
    <property type="entry name" value="KAZAL_FS"/>
    <property type="match status" value="1"/>
</dbReference>
<dbReference type="InterPro" id="IPR001304">
    <property type="entry name" value="C-type_lectin-like"/>
</dbReference>
<evidence type="ECO:0000259" key="10">
    <source>
        <dbReference type="PROSITE" id="PS50026"/>
    </source>
</evidence>
<dbReference type="InterPro" id="IPR001881">
    <property type="entry name" value="EGF-like_Ca-bd_dom"/>
</dbReference>
<evidence type="ECO:0000259" key="12">
    <source>
        <dbReference type="PROSITE" id="PS51465"/>
    </source>
</evidence>
<dbReference type="PROSITE" id="PS50041">
    <property type="entry name" value="C_TYPE_LECTIN_2"/>
    <property type="match status" value="1"/>
</dbReference>
<dbReference type="SUPFAM" id="SSF57184">
    <property type="entry name" value="Growth factor receptor domain"/>
    <property type="match status" value="1"/>
</dbReference>
<name>A0AAU9W950_9CNID</name>
<dbReference type="PROSITE" id="PS01187">
    <property type="entry name" value="EGF_CA"/>
    <property type="match status" value="2"/>
</dbReference>
<dbReference type="Proteomes" id="UP001159428">
    <property type="component" value="Unassembled WGS sequence"/>
</dbReference>
<dbReference type="Gene3D" id="3.10.100.10">
    <property type="entry name" value="Mannose-Binding Protein A, subunit A"/>
    <property type="match status" value="1"/>
</dbReference>
<feature type="domain" description="Kazal-like" evidence="12">
    <location>
        <begin position="344"/>
        <end position="391"/>
    </location>
</feature>
<feature type="domain" description="C-type lectin" evidence="11">
    <location>
        <begin position="691"/>
        <end position="806"/>
    </location>
</feature>
<keyword evidence="3 9" id="KW-0245">EGF-like domain</keyword>
<dbReference type="EMBL" id="CALNXJ010000008">
    <property type="protein sequence ID" value="CAH3046487.1"/>
    <property type="molecule type" value="Genomic_DNA"/>
</dbReference>
<dbReference type="PROSITE" id="PS51465">
    <property type="entry name" value="KAZAL_2"/>
    <property type="match status" value="1"/>
</dbReference>
<dbReference type="PROSITE" id="PS01186">
    <property type="entry name" value="EGF_2"/>
    <property type="match status" value="2"/>
</dbReference>
<dbReference type="Gene3D" id="2.60.40.2080">
    <property type="match status" value="1"/>
</dbReference>
<dbReference type="Pfam" id="PF12947">
    <property type="entry name" value="EGF_3"/>
    <property type="match status" value="1"/>
</dbReference>
<dbReference type="InterPro" id="IPR016187">
    <property type="entry name" value="CTDL_fold"/>
</dbReference>
<dbReference type="GO" id="GO:0005509">
    <property type="term" value="F:calcium ion binding"/>
    <property type="evidence" value="ECO:0007669"/>
    <property type="project" value="InterPro"/>
</dbReference>
<evidence type="ECO:0000256" key="7">
    <source>
        <dbReference type="ARBA" id="ARBA00023157"/>
    </source>
</evidence>
<dbReference type="Pfam" id="PF07534">
    <property type="entry name" value="TLD"/>
    <property type="match status" value="1"/>
</dbReference>
<dbReference type="SMART" id="SM00034">
    <property type="entry name" value="CLECT"/>
    <property type="match status" value="1"/>
</dbReference>
<evidence type="ECO:0000256" key="8">
    <source>
        <dbReference type="ARBA" id="ARBA00023180"/>
    </source>
</evidence>
<dbReference type="InterPro" id="IPR006571">
    <property type="entry name" value="TLDc_dom"/>
</dbReference>
<dbReference type="PROSITE" id="PS00010">
    <property type="entry name" value="ASX_HYDROXYL"/>
    <property type="match status" value="3"/>
</dbReference>
<keyword evidence="4" id="KW-0732">Signal</keyword>
<dbReference type="InterPro" id="IPR016186">
    <property type="entry name" value="C-type_lectin-like/link_sf"/>
</dbReference>
<dbReference type="SMART" id="SM00280">
    <property type="entry name" value="KAZAL"/>
    <property type="match status" value="1"/>
</dbReference>
<accession>A0AAU9W950</accession>
<dbReference type="InterPro" id="IPR036058">
    <property type="entry name" value="Kazal_dom_sf"/>
</dbReference>
<reference evidence="14 15" key="1">
    <citation type="submission" date="2022-05" db="EMBL/GenBank/DDBJ databases">
        <authorList>
            <consortium name="Genoscope - CEA"/>
            <person name="William W."/>
        </authorList>
    </citation>
    <scope>NUCLEOTIDE SEQUENCE [LARGE SCALE GENOMIC DNA]</scope>
</reference>
<dbReference type="FunFam" id="2.10.25.10:FF:000038">
    <property type="entry name" value="Fibrillin 2"/>
    <property type="match status" value="3"/>
</dbReference>
<organism evidence="14 15">
    <name type="scientific">Pocillopora meandrina</name>
    <dbReference type="NCBI Taxonomy" id="46732"/>
    <lineage>
        <taxon>Eukaryota</taxon>
        <taxon>Metazoa</taxon>
        <taxon>Cnidaria</taxon>
        <taxon>Anthozoa</taxon>
        <taxon>Hexacorallia</taxon>
        <taxon>Scleractinia</taxon>
        <taxon>Astrocoeniina</taxon>
        <taxon>Pocilloporidae</taxon>
        <taxon>Pocillopora</taxon>
    </lineage>
</organism>
<dbReference type="InterPro" id="IPR000152">
    <property type="entry name" value="EGF-type_Asp/Asn_hydroxyl_site"/>
</dbReference>
<keyword evidence="6" id="KW-0106">Calcium</keyword>
<evidence type="ECO:0000256" key="6">
    <source>
        <dbReference type="ARBA" id="ARBA00022837"/>
    </source>
</evidence>
<evidence type="ECO:0000256" key="2">
    <source>
        <dbReference type="ARBA" id="ARBA00022525"/>
    </source>
</evidence>
<feature type="domain" description="EGF-like" evidence="10">
    <location>
        <begin position="808"/>
        <end position="848"/>
    </location>
</feature>
<comment type="caution">
    <text evidence="14">The sequence shown here is derived from an EMBL/GenBank/DDBJ whole genome shotgun (WGS) entry which is preliminary data.</text>
</comment>
<evidence type="ECO:0000259" key="11">
    <source>
        <dbReference type="PROSITE" id="PS50041"/>
    </source>
</evidence>
<dbReference type="Gene3D" id="2.10.25.10">
    <property type="entry name" value="Laminin"/>
    <property type="match status" value="3"/>
</dbReference>
<dbReference type="Pfam" id="PF12662">
    <property type="entry name" value="cEGF"/>
    <property type="match status" value="1"/>
</dbReference>
<dbReference type="InterPro" id="IPR037221">
    <property type="entry name" value="H-type_lectin_dom_sf"/>
</dbReference>
<keyword evidence="7" id="KW-1015">Disulfide bond</keyword>
<dbReference type="SUPFAM" id="SSF56436">
    <property type="entry name" value="C-type lectin-like"/>
    <property type="match status" value="1"/>
</dbReference>
<keyword evidence="8" id="KW-0325">Glycoprotein</keyword>
<dbReference type="InterPro" id="IPR024731">
    <property type="entry name" value="NELL2-like_EGF"/>
</dbReference>
<feature type="domain" description="TLDc" evidence="13">
    <location>
        <begin position="940"/>
        <end position="1113"/>
    </location>
</feature>
<comment type="subcellular location">
    <subcellularLocation>
        <location evidence="1">Secreted</location>
    </subcellularLocation>
</comment>
<dbReference type="SMART" id="SM00181">
    <property type="entry name" value="EGF"/>
    <property type="match status" value="3"/>
</dbReference>
<proteinExistence type="predicted"/>
<evidence type="ECO:0000256" key="5">
    <source>
        <dbReference type="ARBA" id="ARBA00022737"/>
    </source>
</evidence>
<dbReference type="SMART" id="SM00584">
    <property type="entry name" value="TLDc"/>
    <property type="match status" value="1"/>
</dbReference>
<evidence type="ECO:0000256" key="1">
    <source>
        <dbReference type="ARBA" id="ARBA00004613"/>
    </source>
</evidence>
<dbReference type="SUPFAM" id="SSF100895">
    <property type="entry name" value="Kazal-type serine protease inhibitors"/>
    <property type="match status" value="1"/>
</dbReference>
<keyword evidence="15" id="KW-1185">Reference proteome</keyword>
<dbReference type="Pfam" id="PF07648">
    <property type="entry name" value="Kazal_2"/>
    <property type="match status" value="1"/>
</dbReference>
<dbReference type="GO" id="GO:0005576">
    <property type="term" value="C:extracellular region"/>
    <property type="evidence" value="ECO:0007669"/>
    <property type="project" value="UniProtKB-SubCell"/>
</dbReference>
<dbReference type="Gene3D" id="3.30.60.30">
    <property type="match status" value="1"/>
</dbReference>
<keyword evidence="5" id="KW-0677">Repeat</keyword>
<dbReference type="Pfam" id="PF07645">
    <property type="entry name" value="EGF_CA"/>
    <property type="match status" value="1"/>
</dbReference>
<keyword evidence="2" id="KW-0964">Secreted</keyword>
<dbReference type="InterPro" id="IPR018378">
    <property type="entry name" value="C-type_lectin_CS"/>
</dbReference>
<dbReference type="AlphaFoldDB" id="A0AAU9W950"/>
<dbReference type="SMART" id="SM00179">
    <property type="entry name" value="EGF_CA"/>
    <property type="match status" value="3"/>
</dbReference>
<dbReference type="InterPro" id="IPR049883">
    <property type="entry name" value="NOTCH1_EGF-like"/>
</dbReference>
<dbReference type="InterPro" id="IPR002350">
    <property type="entry name" value="Kazal_dom"/>
</dbReference>
<evidence type="ECO:0000313" key="15">
    <source>
        <dbReference type="Proteomes" id="UP001159428"/>
    </source>
</evidence>
<dbReference type="InterPro" id="IPR009030">
    <property type="entry name" value="Growth_fac_rcpt_cys_sf"/>
</dbReference>
<gene>
    <name evidence="14" type="ORF">PMEA_00033285</name>
</gene>
<dbReference type="InterPro" id="IPR026823">
    <property type="entry name" value="cEGF"/>
</dbReference>
<evidence type="ECO:0000256" key="4">
    <source>
        <dbReference type="ARBA" id="ARBA00022729"/>
    </source>
</evidence>
<evidence type="ECO:0000313" key="14">
    <source>
        <dbReference type="EMBL" id="CAH3046487.1"/>
    </source>
</evidence>
<dbReference type="PROSITE" id="PS51886">
    <property type="entry name" value="TLDC"/>
    <property type="match status" value="1"/>
</dbReference>
<sequence length="1114" mass="125494">MFELDICRLKSNHTLYHPGSCNGFPVQRGRVELKRDVSWAETACELVNFPPFSFYPDKAVHVQITTNHWNSTRMNFVHEATVSWVENVNYQNFRVCTTAAGRNDRGTKEFATVDWMAYQGAPNGGVAGYTRIPEWWTGTKCVEISLPKDKFSATPIILVTADHVSSAYKHDAASLWVENPTNASFHVCLRELQNYDGLHEDILVHWFAYDTLPSYWNFTERGKINFAGLGAPLKENNYAFCQDLKFENPFYKPPVVLISGGHENSTSASSSDSDGCHNAMNVWMEEVSKSAFKVCVKDSQGISRNHDPIAVDYTVIGDLDPCINVTCEYFAVCKAFDAFDARCVCEENCPSYEEPVCSSNSTTFKNKCIFELEMCRLKSNHTLYHPGSCTGFPVQRGRVELKRDVSWADTACELVTFPPFSFYPDKQVHVQITTNHWNSTRKNFVHEATVSWVENVNYQNFKAIQVCVTAAGRNDRGAKEFAFVDWMAYQGAPDGGVAGKTRIPEWWTGTKCQKIPLPNGKFAAKPIVLATADHVSSAYKHDAASLWIENATSSSFYICLRELQNYDGLHEDIFVSWMAFQAIHRPLFTESQKIEFPNNNSVSKNYNGAFCEDVQFSKSHDKEPTIILTPNHESEGNNLKPTYMSVAAWIEHIKKSEFRICLKELFADQHDPVTVSYVILADVCKPGWSYFSGVCYTTSQSCKTWTEAQKTCQRDNANLVAIKTQEANVYVQHRLNGEKGWIGLNDRDTEGTFVWAGNQSSNFTYWAPNQPNDFRLDEDCVHTLGVGHSFEWNDVSCGSCHNFTCSEDLDECVGNNHDCSKNGICTNTHGSYKCHCTSGYSGDGRSCADIDECSLSNECDSSATCQNTDGSYTCSCMNGYTGDGKTCRDVDECTLNSHDCDANAKCSNTPGSFTCQCDRNSGYYGDGKTCSVHRGLDNSSIIGGDTSKMSQLNSWLNSRLQSASKSYWKRCYRASYNGWNSETFHRHCDDLGPTVTIIRAHGYIFGGYTDKSWKWSQGYIYSTRAFIFSLRNYRGYGYFKNDVNVYPQYATYSYYNYGPTFGGGHDIYVASYASSNSYSYFNCYSYTSPYCDSYGWTGNNNFCADEVEVYYEAI</sequence>
<feature type="domain" description="EGF-like" evidence="10">
    <location>
        <begin position="849"/>
        <end position="888"/>
    </location>
</feature>
<feature type="domain" description="EGF-like" evidence="10">
    <location>
        <begin position="889"/>
        <end position="931"/>
    </location>
</feature>
<evidence type="ECO:0000256" key="3">
    <source>
        <dbReference type="ARBA" id="ARBA00022536"/>
    </source>
</evidence>
<dbReference type="CDD" id="cd00054">
    <property type="entry name" value="EGF_CA"/>
    <property type="match status" value="3"/>
</dbReference>
<dbReference type="PANTHER" id="PTHR24039">
    <property type="entry name" value="FIBRILLIN-RELATED"/>
    <property type="match status" value="1"/>
</dbReference>
<evidence type="ECO:0000259" key="13">
    <source>
        <dbReference type="PROSITE" id="PS51886"/>
    </source>
</evidence>